<evidence type="ECO:0000256" key="7">
    <source>
        <dbReference type="SAM" id="Phobius"/>
    </source>
</evidence>
<dbReference type="PANTHER" id="PTHR30386:SF26">
    <property type="entry name" value="TRANSPORT PROTEIN COMB"/>
    <property type="match status" value="1"/>
</dbReference>
<keyword evidence="5 7" id="KW-0472">Membrane</keyword>
<evidence type="ECO:0000256" key="5">
    <source>
        <dbReference type="ARBA" id="ARBA00023136"/>
    </source>
</evidence>
<feature type="coiled-coil region" evidence="6">
    <location>
        <begin position="249"/>
        <end position="316"/>
    </location>
</feature>
<feature type="coiled-coil region" evidence="6">
    <location>
        <begin position="98"/>
        <end position="211"/>
    </location>
</feature>
<dbReference type="Gene3D" id="2.40.50.100">
    <property type="match status" value="1"/>
</dbReference>
<keyword evidence="3 7" id="KW-0812">Transmembrane</keyword>
<evidence type="ECO:0000256" key="6">
    <source>
        <dbReference type="SAM" id="Coils"/>
    </source>
</evidence>
<dbReference type="Gene3D" id="2.40.30.170">
    <property type="match status" value="1"/>
</dbReference>
<dbReference type="InterPro" id="IPR058647">
    <property type="entry name" value="BSH_CzcB-like"/>
</dbReference>
<evidence type="ECO:0000256" key="1">
    <source>
        <dbReference type="ARBA" id="ARBA00004167"/>
    </source>
</evidence>
<protein>
    <submittedName>
        <fullName evidence="10">Biotin-lipoyl like family protein</fullName>
    </submittedName>
</protein>
<name>A0AAN0W7X4_BACCE</name>
<evidence type="ECO:0000259" key="9">
    <source>
        <dbReference type="Pfam" id="PF25973"/>
    </source>
</evidence>
<dbReference type="EMBL" id="CP009641">
    <property type="protein sequence ID" value="AJI12086.1"/>
    <property type="molecule type" value="Genomic_DNA"/>
</dbReference>
<feature type="domain" description="CzcB-like barrel-sandwich hybrid" evidence="9">
    <location>
        <begin position="65"/>
        <end position="352"/>
    </location>
</feature>
<dbReference type="Pfam" id="PF25940">
    <property type="entry name" value="LcnD_C"/>
    <property type="match status" value="1"/>
</dbReference>
<dbReference type="InterPro" id="IPR058795">
    <property type="entry name" value="LcnD_C"/>
</dbReference>
<feature type="transmembrane region" description="Helical" evidence="7">
    <location>
        <begin position="28"/>
        <end position="46"/>
    </location>
</feature>
<evidence type="ECO:0000313" key="10">
    <source>
        <dbReference type="EMBL" id="AJI12086.1"/>
    </source>
</evidence>
<reference evidence="10 11" key="1">
    <citation type="journal article" date="2015" name="Genome Announc.">
        <title>Complete genome sequences for 35 biothreat assay-relevant bacillus species.</title>
        <authorList>
            <person name="Johnson S.L."/>
            <person name="Daligault H.E."/>
            <person name="Davenport K.W."/>
            <person name="Jaissle J."/>
            <person name="Frey K.G."/>
            <person name="Ladner J.T."/>
            <person name="Broomall S.M."/>
            <person name="Bishop-Lilly K.A."/>
            <person name="Bruce D.C."/>
            <person name="Gibbons H.S."/>
            <person name="Coyne S.R."/>
            <person name="Lo C.C."/>
            <person name="Meincke L."/>
            <person name="Munk A.C."/>
            <person name="Koroleva G.I."/>
            <person name="Rosenzweig C.N."/>
            <person name="Palacios G.F."/>
            <person name="Redden C.L."/>
            <person name="Minogue T.D."/>
            <person name="Chain P.S."/>
        </authorList>
    </citation>
    <scope>NUCLEOTIDE SEQUENCE [LARGE SCALE GENOMIC DNA]</scope>
    <source>
        <strain evidence="10 11">03BB108</strain>
    </source>
</reference>
<keyword evidence="4 7" id="KW-1133">Transmembrane helix</keyword>
<comment type="similarity">
    <text evidence="2">Belongs to the membrane fusion protein (MFP) (TC 8.A.1) family.</text>
</comment>
<dbReference type="InterPro" id="IPR050739">
    <property type="entry name" value="MFP"/>
</dbReference>
<proteinExistence type="inferred from homology"/>
<dbReference type="GO" id="GO:0016020">
    <property type="term" value="C:membrane"/>
    <property type="evidence" value="ECO:0007669"/>
    <property type="project" value="UniProtKB-SubCell"/>
</dbReference>
<dbReference type="Gene3D" id="1.10.287.470">
    <property type="entry name" value="Helix hairpin bin"/>
    <property type="match status" value="1"/>
</dbReference>
<gene>
    <name evidence="10" type="ORF">AK40_3042</name>
</gene>
<dbReference type="PRINTS" id="PR01490">
    <property type="entry name" value="RTXTOXIND"/>
</dbReference>
<comment type="subcellular location">
    <subcellularLocation>
        <location evidence="1">Membrane</location>
        <topology evidence="1">Single-pass membrane protein</topology>
    </subcellularLocation>
</comment>
<dbReference type="RefSeq" id="WP_000081956.1">
    <property type="nucleotide sequence ID" value="NZ_CP009641.1"/>
</dbReference>
<dbReference type="PANTHER" id="PTHR30386">
    <property type="entry name" value="MEMBRANE FUSION SUBUNIT OF EMRAB-TOLC MULTIDRUG EFFLUX PUMP"/>
    <property type="match status" value="1"/>
</dbReference>
<evidence type="ECO:0000313" key="11">
    <source>
        <dbReference type="Proteomes" id="UP000031861"/>
    </source>
</evidence>
<dbReference type="Pfam" id="PF25973">
    <property type="entry name" value="BSH_CzcB"/>
    <property type="match status" value="1"/>
</dbReference>
<evidence type="ECO:0000256" key="4">
    <source>
        <dbReference type="ARBA" id="ARBA00022989"/>
    </source>
</evidence>
<organism evidence="10 11">
    <name type="scientific">Bacillus cereus 03BB108</name>
    <dbReference type="NCBI Taxonomy" id="451709"/>
    <lineage>
        <taxon>Bacteria</taxon>
        <taxon>Bacillati</taxon>
        <taxon>Bacillota</taxon>
        <taxon>Bacilli</taxon>
        <taxon>Bacillales</taxon>
        <taxon>Bacillaceae</taxon>
        <taxon>Bacillus</taxon>
        <taxon>Bacillus cereus group</taxon>
    </lineage>
</organism>
<sequence length="455" mass="51595">MSQPIRDITELTDSVEMLEKNPPKFIKLFIYLVLTIIISALIWSYFSKIDISAKGSATIQSSTATIAVKPKVSGEINDIKIKQGEKVRRGDPLIVINNKQLEQEKKHLEENRDKLDAGIKSLKILKDVIDKNQSKLSIDVEESIRNELDSYLKQKTLLNNENKNKIVDFTHRLQVLNNVKDEGINNLEFEIESIKNQNNILKIEKEGLLKQNKIIKNENIAQETEANVNKVNQLDSQIQGNQKSILIKQEQIKNRAQEIELEKKVINENIRAQESSIQDSIESLKASTVSDIAKEIDEKQQQLSLLQQDINNINLNYEQTVITAPKDGVIEMPNRIKVGDTIEQDKEVLSISPDEKTNRVLLYISAEEINKIKIGDKIKYTFEVGTTETYYGSVVQIYHDPVTSKNRGTTFFVVEGTIENTGNKKLRSGSTGKAAIVVDQKNILSLMLEKLDILN</sequence>
<accession>A0AAN0W7X4</accession>
<keyword evidence="6" id="KW-0175">Coiled coil</keyword>
<dbReference type="AlphaFoldDB" id="A0AAN0W7X4"/>
<dbReference type="Proteomes" id="UP000031861">
    <property type="component" value="Chromosome"/>
</dbReference>
<evidence type="ECO:0000256" key="3">
    <source>
        <dbReference type="ARBA" id="ARBA00022692"/>
    </source>
</evidence>
<feature type="domain" description="LcnD-like C-terminal" evidence="8">
    <location>
        <begin position="357"/>
        <end position="441"/>
    </location>
</feature>
<evidence type="ECO:0000259" key="8">
    <source>
        <dbReference type="Pfam" id="PF25940"/>
    </source>
</evidence>
<evidence type="ECO:0000256" key="2">
    <source>
        <dbReference type="ARBA" id="ARBA00009477"/>
    </source>
</evidence>
<dbReference type="SUPFAM" id="SSF111369">
    <property type="entry name" value="HlyD-like secretion proteins"/>
    <property type="match status" value="1"/>
</dbReference>